<dbReference type="Ensembl" id="ENSSANT00000048387.1">
    <property type="protein sequence ID" value="ENSSANP00000045481.1"/>
    <property type="gene ID" value="ENSSANG00000022969.1"/>
</dbReference>
<sequence>MKDMWTDCIAQDGNSQASKIAGRRKRTSFTKEHLELLKMAFSVDPYPGISVRESLSQATGLPESRIQVWFQNKRARTLKNRATWTSPQLDSTSPLTSPFLPPHMASVGANGQQRGIQVASFNIQMAQTSPQHFTFPPTDYSTPAIKPRQNRLMGTSSCSPSLPSDLQAVADSWSSGGSTQSSPESTWNRPEQSFGNSYKDESHFFLYPPPPYPHGSAKVGCVSGLESLPTSPASSDSAFWDMGLENCSPSVPYTDCGSPWDMLAEEQPVAPLPDLSSQYLEDVLGEMEPAWWNFNGQMDLQ</sequence>
<dbReference type="Proteomes" id="UP000472260">
    <property type="component" value="Unassembled WGS sequence"/>
</dbReference>
<dbReference type="GO" id="GO:0005634">
    <property type="term" value="C:nucleus"/>
    <property type="evidence" value="ECO:0007669"/>
    <property type="project" value="UniProtKB-SubCell"/>
</dbReference>
<organism evidence="9 10">
    <name type="scientific">Sinocyclocheilus anshuiensis</name>
    <dbReference type="NCBI Taxonomy" id="1608454"/>
    <lineage>
        <taxon>Eukaryota</taxon>
        <taxon>Metazoa</taxon>
        <taxon>Chordata</taxon>
        <taxon>Craniata</taxon>
        <taxon>Vertebrata</taxon>
        <taxon>Euteleostomi</taxon>
        <taxon>Actinopterygii</taxon>
        <taxon>Neopterygii</taxon>
        <taxon>Teleostei</taxon>
        <taxon>Ostariophysi</taxon>
        <taxon>Cypriniformes</taxon>
        <taxon>Cyprinidae</taxon>
        <taxon>Cyprininae</taxon>
        <taxon>Sinocyclocheilus</taxon>
    </lineage>
</organism>
<dbReference type="PANTHER" id="PTHR46123">
    <property type="entry name" value="MIX-TYPE HOMEOBOX GENE 1-RELATED"/>
    <property type="match status" value="1"/>
</dbReference>
<dbReference type="InterPro" id="IPR001356">
    <property type="entry name" value="HD"/>
</dbReference>
<dbReference type="PROSITE" id="PS50071">
    <property type="entry name" value="HOMEOBOX_2"/>
    <property type="match status" value="1"/>
</dbReference>
<dbReference type="GO" id="GO:0000981">
    <property type="term" value="F:DNA-binding transcription factor activity, RNA polymerase II-specific"/>
    <property type="evidence" value="ECO:0007669"/>
    <property type="project" value="TreeGrafter"/>
</dbReference>
<proteinExistence type="predicted"/>
<reference evidence="9" key="2">
    <citation type="submission" date="2025-09" db="UniProtKB">
        <authorList>
            <consortium name="Ensembl"/>
        </authorList>
    </citation>
    <scope>IDENTIFICATION</scope>
</reference>
<feature type="domain" description="Homeobox" evidence="8">
    <location>
        <begin position="20"/>
        <end position="80"/>
    </location>
</feature>
<keyword evidence="10" id="KW-1185">Reference proteome</keyword>
<keyword evidence="2 5" id="KW-0238">DNA-binding</keyword>
<evidence type="ECO:0000313" key="10">
    <source>
        <dbReference type="Proteomes" id="UP000472260"/>
    </source>
</evidence>
<accession>A0A671NPZ5</accession>
<gene>
    <name evidence="9" type="primary">mxtx2</name>
</gene>
<evidence type="ECO:0000256" key="3">
    <source>
        <dbReference type="ARBA" id="ARBA00023155"/>
    </source>
</evidence>
<evidence type="ECO:0000256" key="2">
    <source>
        <dbReference type="ARBA" id="ARBA00023125"/>
    </source>
</evidence>
<dbReference type="InterPro" id="IPR009057">
    <property type="entry name" value="Homeodomain-like_sf"/>
</dbReference>
<dbReference type="Gene3D" id="1.10.10.60">
    <property type="entry name" value="Homeodomain-like"/>
    <property type="match status" value="1"/>
</dbReference>
<comment type="subcellular location">
    <subcellularLocation>
        <location evidence="1 5 6">Nucleus</location>
    </subcellularLocation>
</comment>
<evidence type="ECO:0000256" key="5">
    <source>
        <dbReference type="PROSITE-ProRule" id="PRU00108"/>
    </source>
</evidence>
<dbReference type="GO" id="GO:0000977">
    <property type="term" value="F:RNA polymerase II transcription regulatory region sequence-specific DNA binding"/>
    <property type="evidence" value="ECO:0007669"/>
    <property type="project" value="TreeGrafter"/>
</dbReference>
<feature type="compositionally biased region" description="Low complexity" evidence="7">
    <location>
        <begin position="172"/>
        <end position="186"/>
    </location>
</feature>
<feature type="compositionally biased region" description="Polar residues" evidence="7">
    <location>
        <begin position="152"/>
        <end position="164"/>
    </location>
</feature>
<evidence type="ECO:0000256" key="1">
    <source>
        <dbReference type="ARBA" id="ARBA00004123"/>
    </source>
</evidence>
<evidence type="ECO:0000256" key="6">
    <source>
        <dbReference type="RuleBase" id="RU000682"/>
    </source>
</evidence>
<keyword evidence="3 5" id="KW-0371">Homeobox</keyword>
<keyword evidence="4 5" id="KW-0539">Nucleus</keyword>
<name>A0A671NPZ5_9TELE</name>
<dbReference type="Pfam" id="PF00046">
    <property type="entry name" value="Homeodomain"/>
    <property type="match status" value="1"/>
</dbReference>
<reference evidence="9" key="1">
    <citation type="submission" date="2025-08" db="UniProtKB">
        <authorList>
            <consortium name="Ensembl"/>
        </authorList>
    </citation>
    <scope>IDENTIFICATION</scope>
</reference>
<dbReference type="AlphaFoldDB" id="A0A671NPZ5"/>
<feature type="DNA-binding region" description="Homeobox" evidence="5">
    <location>
        <begin position="22"/>
        <end position="81"/>
    </location>
</feature>
<evidence type="ECO:0000313" key="9">
    <source>
        <dbReference type="Ensembl" id="ENSSANP00000045481.1"/>
    </source>
</evidence>
<protein>
    <submittedName>
        <fullName evidence="9">Homeobox protein SEBOX-like</fullName>
    </submittedName>
</protein>
<evidence type="ECO:0000256" key="4">
    <source>
        <dbReference type="ARBA" id="ARBA00023242"/>
    </source>
</evidence>
<evidence type="ECO:0000256" key="7">
    <source>
        <dbReference type="SAM" id="MobiDB-lite"/>
    </source>
</evidence>
<dbReference type="SMART" id="SM00389">
    <property type="entry name" value="HOX"/>
    <property type="match status" value="1"/>
</dbReference>
<dbReference type="InterPro" id="IPR051306">
    <property type="entry name" value="Homeobox_regulator"/>
</dbReference>
<dbReference type="SUPFAM" id="SSF46689">
    <property type="entry name" value="Homeodomain-like"/>
    <property type="match status" value="1"/>
</dbReference>
<dbReference type="PANTHER" id="PTHR46123:SF4">
    <property type="entry name" value="MIX-TYPE HOMEOBOX GENE 1-RELATED"/>
    <property type="match status" value="1"/>
</dbReference>
<feature type="region of interest" description="Disordered" evidence="7">
    <location>
        <begin position="132"/>
        <end position="193"/>
    </location>
</feature>
<evidence type="ECO:0000259" key="8">
    <source>
        <dbReference type="PROSITE" id="PS50071"/>
    </source>
</evidence>
<dbReference type="CDD" id="cd00086">
    <property type="entry name" value="homeodomain"/>
    <property type="match status" value="1"/>
</dbReference>